<feature type="domain" description="Peptidase C39" evidence="1">
    <location>
        <begin position="2"/>
        <end position="51"/>
    </location>
</feature>
<evidence type="ECO:0000259" key="1">
    <source>
        <dbReference type="Pfam" id="PF03412"/>
    </source>
</evidence>
<evidence type="ECO:0000313" key="2">
    <source>
        <dbReference type="EMBL" id="EQD27830.1"/>
    </source>
</evidence>
<name>T0ZDD3_9ZZZZ</name>
<dbReference type="Pfam" id="PF03412">
    <property type="entry name" value="Peptidase_C39"/>
    <property type="match status" value="1"/>
</dbReference>
<comment type="caution">
    <text evidence="2">The sequence shown here is derived from an EMBL/GenBank/DDBJ whole genome shotgun (WGS) entry which is preliminary data.</text>
</comment>
<accession>T0ZDD3</accession>
<reference evidence="2" key="1">
    <citation type="submission" date="2013-08" db="EMBL/GenBank/DDBJ databases">
        <authorList>
            <person name="Mendez C."/>
            <person name="Richter M."/>
            <person name="Ferrer M."/>
            <person name="Sanchez J."/>
        </authorList>
    </citation>
    <scope>NUCLEOTIDE SEQUENCE</scope>
</reference>
<dbReference type="Gene3D" id="3.90.70.10">
    <property type="entry name" value="Cysteine proteinases"/>
    <property type="match status" value="1"/>
</dbReference>
<dbReference type="GO" id="GO:0008233">
    <property type="term" value="F:peptidase activity"/>
    <property type="evidence" value="ECO:0007669"/>
    <property type="project" value="InterPro"/>
</dbReference>
<dbReference type="GO" id="GO:0005524">
    <property type="term" value="F:ATP binding"/>
    <property type="evidence" value="ECO:0007669"/>
    <property type="project" value="InterPro"/>
</dbReference>
<dbReference type="EMBL" id="AUZY01012765">
    <property type="protein sequence ID" value="EQD27830.1"/>
    <property type="molecule type" value="Genomic_DNA"/>
</dbReference>
<reference evidence="2" key="2">
    <citation type="journal article" date="2014" name="ISME J.">
        <title>Microbial stratification in low pH oxic and suboxic macroscopic growths along an acid mine drainage.</title>
        <authorList>
            <person name="Mendez-Garcia C."/>
            <person name="Mesa V."/>
            <person name="Sprenger R.R."/>
            <person name="Richter M."/>
            <person name="Diez M.S."/>
            <person name="Solano J."/>
            <person name="Bargiela R."/>
            <person name="Golyshina O.V."/>
            <person name="Manteca A."/>
            <person name="Ramos J.L."/>
            <person name="Gallego J.R."/>
            <person name="Llorente I."/>
            <person name="Martins Dos Santos V.A."/>
            <person name="Jensen O.N."/>
            <person name="Pelaez A.I."/>
            <person name="Sanchez J."/>
            <person name="Ferrer M."/>
        </authorList>
    </citation>
    <scope>NUCLEOTIDE SEQUENCE</scope>
</reference>
<dbReference type="InterPro" id="IPR005074">
    <property type="entry name" value="Peptidase_C39"/>
</dbReference>
<protein>
    <submittedName>
        <fullName evidence="2">Peptidase C39, bacteriocin processing domain protein</fullName>
    </submittedName>
</protein>
<dbReference type="AlphaFoldDB" id="T0ZDD3"/>
<gene>
    <name evidence="2" type="ORF">B1B_19013</name>
</gene>
<organism evidence="2">
    <name type="scientific">mine drainage metagenome</name>
    <dbReference type="NCBI Taxonomy" id="410659"/>
    <lineage>
        <taxon>unclassified sequences</taxon>
        <taxon>metagenomes</taxon>
        <taxon>ecological metagenomes</taxon>
    </lineage>
</organism>
<dbReference type="GO" id="GO:0006508">
    <property type="term" value="P:proteolysis"/>
    <property type="evidence" value="ECO:0007669"/>
    <property type="project" value="InterPro"/>
</dbReference>
<proteinExistence type="predicted"/>
<feature type="non-terminal residue" evidence="2">
    <location>
        <position position="1"/>
    </location>
</feature>
<dbReference type="GO" id="GO:0016020">
    <property type="term" value="C:membrane"/>
    <property type="evidence" value="ECO:0007669"/>
    <property type="project" value="InterPro"/>
</dbReference>
<sequence length="90" mass="10095">LHWDLNHFVVLKQATAKVLVIHDPAQGVRRMRIEEASRHFTGVALELWPAPKRGPFLTPFFGVSEPDPVFSFYGVNLPACFARSTYTSGP</sequence>